<dbReference type="Gene3D" id="1.20.5.780">
    <property type="entry name" value="Single helix bin"/>
    <property type="match status" value="1"/>
</dbReference>
<dbReference type="SUPFAM" id="SSF47598">
    <property type="entry name" value="Ribbon-helix-helix"/>
    <property type="match status" value="1"/>
</dbReference>
<comment type="similarity">
    <text evidence="2">Belongs to the TacA antitoxin family.</text>
</comment>
<dbReference type="AlphaFoldDB" id="E0TAX7"/>
<feature type="region of interest" description="Disordered" evidence="3">
    <location>
        <begin position="1"/>
        <end position="20"/>
    </location>
</feature>
<organism evidence="4 5">
    <name type="scientific">Parvularcula bermudensis (strain ATCC BAA-594 / HTCC2503 / KCTC 12087)</name>
    <dbReference type="NCBI Taxonomy" id="314260"/>
    <lineage>
        <taxon>Bacteria</taxon>
        <taxon>Pseudomonadati</taxon>
        <taxon>Pseudomonadota</taxon>
        <taxon>Alphaproteobacteria</taxon>
        <taxon>Parvularculales</taxon>
        <taxon>Parvularculaceae</taxon>
        <taxon>Parvularcula</taxon>
    </lineage>
</organism>
<dbReference type="GO" id="GO:0006355">
    <property type="term" value="P:regulation of DNA-templated transcription"/>
    <property type="evidence" value="ECO:0007669"/>
    <property type="project" value="InterPro"/>
</dbReference>
<proteinExistence type="inferred from homology"/>
<dbReference type="EMBL" id="CP002156">
    <property type="protein sequence ID" value="ADM08186.1"/>
    <property type="molecule type" value="Genomic_DNA"/>
</dbReference>
<dbReference type="Proteomes" id="UP000001302">
    <property type="component" value="Chromosome"/>
</dbReference>
<reference evidence="4 5" key="2">
    <citation type="journal article" date="2011" name="J. Bacteriol.">
        <title>Complete genome sequence of strain HTCC2503T of Parvularcula bermudensis, the type species of the order "Parvularculales" in the class Alphaproteobacteria.</title>
        <authorList>
            <person name="Oh H.M."/>
            <person name="Kang I."/>
            <person name="Vergin K.L."/>
            <person name="Kang D."/>
            <person name="Rhee K.H."/>
            <person name="Giovannoni S.J."/>
            <person name="Cho J.C."/>
        </authorList>
    </citation>
    <scope>NUCLEOTIDE SEQUENCE [LARGE SCALE GENOMIC DNA]</scope>
    <source>
        <strain evidence="5">ATCC BAA-594 / HTCC2503 / KCTC 12087</strain>
    </source>
</reference>
<sequence length="102" mass="11125">MLDIDLSDLSQDKGARTTQLRHGDRLADLIDRAVAALGIEKSTFLRAAIAKEAQRILEESSHHVMSAEDAARFEAALDRKPTVTSKAKAAAKAYRARVVHAD</sequence>
<name>E0TAX7_PARBH</name>
<evidence type="ECO:0000256" key="3">
    <source>
        <dbReference type="SAM" id="MobiDB-lite"/>
    </source>
</evidence>
<dbReference type="HOGENOM" id="CLU_179336_0_0_5"/>
<dbReference type="InterPro" id="IPR014795">
    <property type="entry name" value="TacA_1-like"/>
</dbReference>
<keyword evidence="5" id="KW-1185">Reference proteome</keyword>
<evidence type="ECO:0000313" key="4">
    <source>
        <dbReference type="EMBL" id="ADM08186.1"/>
    </source>
</evidence>
<dbReference type="OrthoDB" id="7866136at2"/>
<dbReference type="eggNOG" id="ENOG503385R">
    <property type="taxonomic scope" value="Bacteria"/>
</dbReference>
<evidence type="ECO:0000256" key="1">
    <source>
        <dbReference type="ARBA" id="ARBA00022649"/>
    </source>
</evidence>
<reference evidence="5" key="1">
    <citation type="submission" date="2010-08" db="EMBL/GenBank/DDBJ databases">
        <title>Genome sequence of Parvularcula bermudensis HTCC2503.</title>
        <authorList>
            <person name="Kang D.-M."/>
            <person name="Oh H.-M."/>
            <person name="Cho J.-C."/>
        </authorList>
    </citation>
    <scope>NUCLEOTIDE SEQUENCE [LARGE SCALE GENOMIC DNA]</scope>
    <source>
        <strain evidence="5">ATCC BAA-594 / HTCC2503 / KCTC 12087</strain>
    </source>
</reference>
<accession>E0TAX7</accession>
<dbReference type="KEGG" id="pbr:PB2503_00527"/>
<protein>
    <recommendedName>
        <fullName evidence="6">DUF1778 domain-containing protein</fullName>
    </recommendedName>
</protein>
<evidence type="ECO:0000256" key="2">
    <source>
        <dbReference type="ARBA" id="ARBA00049988"/>
    </source>
</evidence>
<evidence type="ECO:0008006" key="6">
    <source>
        <dbReference type="Google" id="ProtNLM"/>
    </source>
</evidence>
<evidence type="ECO:0000313" key="5">
    <source>
        <dbReference type="Proteomes" id="UP000001302"/>
    </source>
</evidence>
<dbReference type="STRING" id="314260.PB2503_00527"/>
<dbReference type="Pfam" id="PF08681">
    <property type="entry name" value="TacA1"/>
    <property type="match status" value="1"/>
</dbReference>
<dbReference type="InterPro" id="IPR010985">
    <property type="entry name" value="Ribbon_hlx_hlx"/>
</dbReference>
<gene>
    <name evidence="4" type="ordered locus">PB2503_00527</name>
</gene>
<feature type="compositionally biased region" description="Basic and acidic residues" evidence="3">
    <location>
        <begin position="10"/>
        <end position="20"/>
    </location>
</feature>
<keyword evidence="1" id="KW-1277">Toxin-antitoxin system</keyword>